<dbReference type="InterPro" id="IPR005225">
    <property type="entry name" value="Small_GTP-bd"/>
</dbReference>
<proteinExistence type="inferred from homology"/>
<evidence type="ECO:0000256" key="4">
    <source>
        <dbReference type="ARBA" id="ARBA00023288"/>
    </source>
</evidence>
<dbReference type="InterPro" id="IPR050305">
    <property type="entry name" value="Small_GTPase_Rab"/>
</dbReference>
<gene>
    <name evidence="5" type="ORF">M9Y10_004293</name>
</gene>
<dbReference type="PROSITE" id="PS51421">
    <property type="entry name" value="RAS"/>
    <property type="match status" value="1"/>
</dbReference>
<evidence type="ECO:0000256" key="3">
    <source>
        <dbReference type="ARBA" id="ARBA00023134"/>
    </source>
</evidence>
<keyword evidence="3" id="KW-0342">GTP-binding</keyword>
<evidence type="ECO:0000313" key="6">
    <source>
        <dbReference type="Proteomes" id="UP001470230"/>
    </source>
</evidence>
<evidence type="ECO:0000256" key="2">
    <source>
        <dbReference type="ARBA" id="ARBA00022741"/>
    </source>
</evidence>
<dbReference type="PROSITE" id="PS51417">
    <property type="entry name" value="ARF"/>
    <property type="match status" value="1"/>
</dbReference>
<reference evidence="5 6" key="1">
    <citation type="submission" date="2024-04" db="EMBL/GenBank/DDBJ databases">
        <title>Tritrichomonas musculus Genome.</title>
        <authorList>
            <person name="Alves-Ferreira E."/>
            <person name="Grigg M."/>
            <person name="Lorenzi H."/>
            <person name="Galac M."/>
        </authorList>
    </citation>
    <scope>NUCLEOTIDE SEQUENCE [LARGE SCALE GENOMIC DNA]</scope>
    <source>
        <strain evidence="5 6">EAF2021</strain>
    </source>
</reference>
<dbReference type="Pfam" id="PF00071">
    <property type="entry name" value="Ras"/>
    <property type="match status" value="1"/>
</dbReference>
<name>A0ABR2JRK7_9EUKA</name>
<dbReference type="SUPFAM" id="SSF52540">
    <property type="entry name" value="P-loop containing nucleoside triphosphate hydrolases"/>
    <property type="match status" value="1"/>
</dbReference>
<dbReference type="EMBL" id="JAPFFF010000010">
    <property type="protein sequence ID" value="KAK8881550.1"/>
    <property type="molecule type" value="Genomic_DNA"/>
</dbReference>
<dbReference type="SMART" id="SM00176">
    <property type="entry name" value="RAN"/>
    <property type="match status" value="1"/>
</dbReference>
<evidence type="ECO:0000256" key="1">
    <source>
        <dbReference type="ARBA" id="ARBA00006270"/>
    </source>
</evidence>
<dbReference type="PROSITE" id="PS51419">
    <property type="entry name" value="RAB"/>
    <property type="match status" value="1"/>
</dbReference>
<dbReference type="PROSITE" id="PS51420">
    <property type="entry name" value="RHO"/>
    <property type="match status" value="1"/>
</dbReference>
<dbReference type="SMART" id="SM00173">
    <property type="entry name" value="RAS"/>
    <property type="match status" value="1"/>
</dbReference>
<accession>A0ABR2JRK7</accession>
<organism evidence="5 6">
    <name type="scientific">Tritrichomonas musculus</name>
    <dbReference type="NCBI Taxonomy" id="1915356"/>
    <lineage>
        <taxon>Eukaryota</taxon>
        <taxon>Metamonada</taxon>
        <taxon>Parabasalia</taxon>
        <taxon>Tritrichomonadida</taxon>
        <taxon>Tritrichomonadidae</taxon>
        <taxon>Tritrichomonas</taxon>
    </lineage>
</organism>
<dbReference type="PANTHER" id="PTHR47980">
    <property type="entry name" value="LD44762P"/>
    <property type="match status" value="1"/>
</dbReference>
<dbReference type="CDD" id="cd00154">
    <property type="entry name" value="Rab"/>
    <property type="match status" value="1"/>
</dbReference>
<keyword evidence="4" id="KW-0449">Lipoprotein</keyword>
<dbReference type="Gene3D" id="3.40.50.300">
    <property type="entry name" value="P-loop containing nucleotide triphosphate hydrolases"/>
    <property type="match status" value="1"/>
</dbReference>
<dbReference type="SMART" id="SM00175">
    <property type="entry name" value="RAB"/>
    <property type="match status" value="1"/>
</dbReference>
<dbReference type="Proteomes" id="UP001470230">
    <property type="component" value="Unassembled WGS sequence"/>
</dbReference>
<comment type="caution">
    <text evidence="5">The sequence shown here is derived from an EMBL/GenBank/DDBJ whole genome shotgun (WGS) entry which is preliminary data.</text>
</comment>
<comment type="similarity">
    <text evidence="1">Belongs to the small GTPase superfamily. Rab family.</text>
</comment>
<dbReference type="InterPro" id="IPR001806">
    <property type="entry name" value="Small_GTPase"/>
</dbReference>
<dbReference type="PRINTS" id="PR00449">
    <property type="entry name" value="RASTRNSFRMNG"/>
</dbReference>
<protein>
    <submittedName>
        <fullName evidence="5">Ras- protein Rab-13</fullName>
    </submittedName>
</protein>
<evidence type="ECO:0000313" key="5">
    <source>
        <dbReference type="EMBL" id="KAK8881550.1"/>
    </source>
</evidence>
<dbReference type="InterPro" id="IPR027417">
    <property type="entry name" value="P-loop_NTPase"/>
</dbReference>
<dbReference type="NCBIfam" id="TIGR00231">
    <property type="entry name" value="small_GTP"/>
    <property type="match status" value="1"/>
</dbReference>
<dbReference type="SMART" id="SM00174">
    <property type="entry name" value="RHO"/>
    <property type="match status" value="1"/>
</dbReference>
<keyword evidence="2" id="KW-0547">Nucleotide-binding</keyword>
<dbReference type="SMART" id="SM00177">
    <property type="entry name" value="ARF"/>
    <property type="match status" value="1"/>
</dbReference>
<sequence length="202" mass="23020">MFETEGKILKIILIGDTGAGKTSLLTRFAEDTFNNFFIPTIGVDFRTRDITIDGEQVKLHLWDTAGQEKFRSITKSYFRGSNGILVVFDLSKRKSFDETKFWIQNAKEILGDTADMLLIGNKCDLERDVEMEEAEELADSHNIRYFETSAKNNINVNEAFNFLVSESLINQKCETASKSSSHKSLFVEDKKTDNLLDLLKIK</sequence>
<keyword evidence="6" id="KW-1185">Reference proteome</keyword>